<evidence type="ECO:0000313" key="5">
    <source>
        <dbReference type="Proteomes" id="UP000315949"/>
    </source>
</evidence>
<name>A0A5C5U8L5_9GAMM</name>
<dbReference type="CDD" id="cd06257">
    <property type="entry name" value="DnaJ"/>
    <property type="match status" value="1"/>
</dbReference>
<dbReference type="OrthoDB" id="6028181at2"/>
<accession>A0A5C5U8L5</accession>
<dbReference type="RefSeq" id="WP_146310071.1">
    <property type="nucleotide sequence ID" value="NZ_VOHE01000001.1"/>
</dbReference>
<evidence type="ECO:0000259" key="3">
    <source>
        <dbReference type="PROSITE" id="PS50076"/>
    </source>
</evidence>
<feature type="domain" description="J" evidence="3">
    <location>
        <begin position="9"/>
        <end position="70"/>
    </location>
</feature>
<feature type="compositionally biased region" description="Low complexity" evidence="2">
    <location>
        <begin position="79"/>
        <end position="97"/>
    </location>
</feature>
<comment type="caution">
    <text evidence="4">The sequence shown here is derived from an EMBL/GenBank/DDBJ whole genome shotgun (WGS) entry which is preliminary data.</text>
</comment>
<proteinExistence type="predicted"/>
<evidence type="ECO:0000256" key="1">
    <source>
        <dbReference type="ARBA" id="ARBA00023186"/>
    </source>
</evidence>
<reference evidence="4 5" key="1">
    <citation type="submission" date="2019-07" db="EMBL/GenBank/DDBJ databases">
        <title>Luteimonas sp. YD-1 nov., isolated from acidic soil.</title>
        <authorList>
            <person name="Zhou J."/>
        </authorList>
    </citation>
    <scope>NUCLEOTIDE SEQUENCE [LARGE SCALE GENOMIC DNA]</scope>
    <source>
        <strain evidence="4 5">YD-1</strain>
    </source>
</reference>
<dbReference type="SUPFAM" id="SSF46565">
    <property type="entry name" value="Chaperone J-domain"/>
    <property type="match status" value="1"/>
</dbReference>
<dbReference type="PROSITE" id="PS50076">
    <property type="entry name" value="DNAJ_2"/>
    <property type="match status" value="1"/>
</dbReference>
<dbReference type="InterPro" id="IPR001623">
    <property type="entry name" value="DnaJ_domain"/>
</dbReference>
<protein>
    <submittedName>
        <fullName evidence="4">J domain-containing protein</fullName>
    </submittedName>
</protein>
<dbReference type="InterPro" id="IPR036869">
    <property type="entry name" value="J_dom_sf"/>
</dbReference>
<dbReference type="Gene3D" id="1.10.287.110">
    <property type="entry name" value="DnaJ domain"/>
    <property type="match status" value="1"/>
</dbReference>
<evidence type="ECO:0000313" key="4">
    <source>
        <dbReference type="EMBL" id="TWT21822.1"/>
    </source>
</evidence>
<dbReference type="EMBL" id="VOHE01000001">
    <property type="protein sequence ID" value="TWT21822.1"/>
    <property type="molecule type" value="Genomic_DNA"/>
</dbReference>
<organism evidence="4 5">
    <name type="scientific">Luteimonas wenzhouensis</name>
    <dbReference type="NCBI Taxonomy" id="2599615"/>
    <lineage>
        <taxon>Bacteria</taxon>
        <taxon>Pseudomonadati</taxon>
        <taxon>Pseudomonadota</taxon>
        <taxon>Gammaproteobacteria</taxon>
        <taxon>Lysobacterales</taxon>
        <taxon>Lysobacteraceae</taxon>
        <taxon>Luteimonas</taxon>
    </lineage>
</organism>
<keyword evidence="1" id="KW-0143">Chaperone</keyword>
<sequence length="258" mass="26760">MSAQIDFLALYRELGIDPTCSPEAFKHAYRRRVSELHPDRGSEGHAGEEALKVLNLGYAAALEFFQAHGRFPGAPPAPAAARRPAPAPSAGAAATARPPRRDAGTAPPAGVAASATTAPGQRRWLSGVLVALVALVLAAQLAGRGDEGTAAPADAARAGAAAPDADDTAAGAVPALWIGMSAREALDALGTPTDTTEDGRLWHYGPSWIRLSCREVVDWYSSPLKPLGHSPMHPDGDPDPLDAERGIACLELDPAAHR</sequence>
<dbReference type="Proteomes" id="UP000315949">
    <property type="component" value="Unassembled WGS sequence"/>
</dbReference>
<feature type="region of interest" description="Disordered" evidence="2">
    <location>
        <begin position="74"/>
        <end position="117"/>
    </location>
</feature>
<evidence type="ECO:0000256" key="2">
    <source>
        <dbReference type="SAM" id="MobiDB-lite"/>
    </source>
</evidence>
<keyword evidence="5" id="KW-1185">Reference proteome</keyword>
<gene>
    <name evidence="4" type="ORF">FQY79_01445</name>
</gene>
<dbReference type="AlphaFoldDB" id="A0A5C5U8L5"/>